<feature type="domain" description="ABC3 transporter permease C-terminal" evidence="7">
    <location>
        <begin position="204"/>
        <end position="320"/>
    </location>
</feature>
<dbReference type="InterPro" id="IPR038766">
    <property type="entry name" value="Membrane_comp_ABC_pdt"/>
</dbReference>
<keyword evidence="3 6" id="KW-0812">Transmembrane</keyword>
<dbReference type="PANTHER" id="PTHR30287">
    <property type="entry name" value="MEMBRANE COMPONENT OF PREDICTED ABC SUPERFAMILY METABOLITE UPTAKE TRANSPORTER"/>
    <property type="match status" value="1"/>
</dbReference>
<dbReference type="HOGENOM" id="CLU_422516_0_0_2"/>
<sequence length="648" mass="72272">MPSKTAVAKLKREKKKAVVVFIIFVFLSLGINFTLGGIGAFMGTVDEFSHIGNVEFVVQGVGVENLTRFGEVVNYLYFDEGKVKLNGKYYTALIGYGRFDVPNAKSTPDGAYVLAFPEARRGDKIEVNGKTYTVLGSYYYLMGKPIVLTMEKGENLYAFMRCNDTKALAEFLMSHARVRYFMVYENGHTPYMDELGNVKNFVMSFFYLLLGTALLIEVLVTVAHLRGSTREVGTLKALGLPDSFIFTLFAGDYLIVALLGYAIGIVPGILLGSRSSLFGVSIPLRPNYAYPFKFDVLITMAIVLMVSLPYLYVSRIRTIEALRFVPKRSSLLKFLAVFFVAFLASSSAYFALAGVEKLASLNAPFNVWVIGTPEKMAKLPGEKVGYLSGQSVNGITTEIYFFNRTSMFEKTLIEGRWFKGQDEAVIEVGLARKLHLNVGDTVRVNLLGVERTYRVVGISDAFFYNYRALFLPMEGFVEPRMSFMKAENPEEVKEELESQGFKVYTLDDLRRNIEQNLILFKTPVYALMLVTFLLSVFAIFTLIYLEIEGNEKVYATLKAVGIPDSHVEREFLTKVVTSAVIGSLLAIPPAVRLGYYIGNIILPVNVSLGDALQILPLLPVLYAAYALFTVLVVRRVMGKLDVVKALRA</sequence>
<evidence type="ECO:0000256" key="2">
    <source>
        <dbReference type="ARBA" id="ARBA00022475"/>
    </source>
</evidence>
<evidence type="ECO:0000259" key="7">
    <source>
        <dbReference type="Pfam" id="PF02687"/>
    </source>
</evidence>
<evidence type="ECO:0000259" key="8">
    <source>
        <dbReference type="Pfam" id="PF12704"/>
    </source>
</evidence>
<dbReference type="GeneID" id="78448389"/>
<dbReference type="Pfam" id="PF02687">
    <property type="entry name" value="FtsX"/>
    <property type="match status" value="2"/>
</dbReference>
<evidence type="ECO:0000313" key="10">
    <source>
        <dbReference type="Proteomes" id="UP000000536"/>
    </source>
</evidence>
<dbReference type="EMBL" id="AP006878">
    <property type="protein sequence ID" value="BAD86047.1"/>
    <property type="molecule type" value="Genomic_DNA"/>
</dbReference>
<accession>Q5JEM5</accession>
<dbReference type="InParanoid" id="Q5JEM5"/>
<feature type="transmembrane region" description="Helical" evidence="6">
    <location>
        <begin position="290"/>
        <end position="313"/>
    </location>
</feature>
<evidence type="ECO:0000256" key="1">
    <source>
        <dbReference type="ARBA" id="ARBA00004651"/>
    </source>
</evidence>
<comment type="subcellular location">
    <subcellularLocation>
        <location evidence="1">Cell membrane</location>
        <topology evidence="1">Multi-pass membrane protein</topology>
    </subcellularLocation>
</comment>
<feature type="transmembrane region" description="Helical" evidence="6">
    <location>
        <begin position="201"/>
        <end position="223"/>
    </location>
</feature>
<evidence type="ECO:0000313" key="9">
    <source>
        <dbReference type="EMBL" id="BAD86047.1"/>
    </source>
</evidence>
<evidence type="ECO:0000256" key="3">
    <source>
        <dbReference type="ARBA" id="ARBA00022692"/>
    </source>
</evidence>
<protein>
    <submittedName>
        <fullName evidence="9">Predicted permease, containing FtsX domains</fullName>
    </submittedName>
</protein>
<dbReference type="EnsemblBacteria" id="BAD86047">
    <property type="protein sequence ID" value="BAD86047"/>
    <property type="gene ID" value="TK1858"/>
</dbReference>
<dbReference type="KEGG" id="tko:TK1858"/>
<keyword evidence="5 6" id="KW-0472">Membrane</keyword>
<dbReference type="AlphaFoldDB" id="Q5JEM5"/>
<feature type="transmembrane region" description="Helical" evidence="6">
    <location>
        <begin position="524"/>
        <end position="545"/>
    </location>
</feature>
<feature type="domain" description="ABC3 transporter permease C-terminal" evidence="7">
    <location>
        <begin position="526"/>
        <end position="635"/>
    </location>
</feature>
<dbReference type="Proteomes" id="UP000000536">
    <property type="component" value="Chromosome"/>
</dbReference>
<feature type="transmembrane region" description="Helical" evidence="6">
    <location>
        <begin position="571"/>
        <end position="591"/>
    </location>
</feature>
<keyword evidence="4 6" id="KW-1133">Transmembrane helix</keyword>
<dbReference type="OrthoDB" id="99831at2157"/>
<evidence type="ECO:0000256" key="6">
    <source>
        <dbReference type="SAM" id="Phobius"/>
    </source>
</evidence>
<keyword evidence="10" id="KW-1185">Reference proteome</keyword>
<keyword evidence="2" id="KW-1003">Cell membrane</keyword>
<name>Q5JEM5_THEKO</name>
<dbReference type="PATRIC" id="fig|69014.16.peg.1815"/>
<dbReference type="PANTHER" id="PTHR30287:SF2">
    <property type="entry name" value="BLL1001 PROTEIN"/>
    <property type="match status" value="1"/>
</dbReference>
<dbReference type="eggNOG" id="arCOG02312">
    <property type="taxonomic scope" value="Archaea"/>
</dbReference>
<feature type="transmembrane region" description="Helical" evidence="6">
    <location>
        <begin position="334"/>
        <end position="352"/>
    </location>
</feature>
<feature type="transmembrane region" description="Helical" evidence="6">
    <location>
        <begin position="244"/>
        <end position="270"/>
    </location>
</feature>
<dbReference type="STRING" id="69014.TK1858"/>
<dbReference type="InterPro" id="IPR003838">
    <property type="entry name" value="ABC3_permease_C"/>
</dbReference>
<reference evidence="9 10" key="1">
    <citation type="journal article" date="2005" name="Genome Res.">
        <title>Complete genome sequence of the hyperthermophilic archaeon Thermococcus kodakaraensis KOD1 and comparison with Pyrococcus genomes.</title>
        <authorList>
            <person name="Fukui T."/>
            <person name="Atomi H."/>
            <person name="Kanai T."/>
            <person name="Matsumi R."/>
            <person name="Fujiwara S."/>
            <person name="Imanaka T."/>
        </authorList>
    </citation>
    <scope>NUCLEOTIDE SEQUENCE [LARGE SCALE GENOMIC DNA]</scope>
    <source>
        <strain evidence="10">ATCC BAA-918 / JCM 12380 / KOD1</strain>
    </source>
</reference>
<feature type="transmembrane region" description="Helical" evidence="6">
    <location>
        <begin position="18"/>
        <end position="42"/>
    </location>
</feature>
<dbReference type="RefSeq" id="WP_011250809.1">
    <property type="nucleotide sequence ID" value="NC_006624.1"/>
</dbReference>
<organism evidence="9 10">
    <name type="scientific">Thermococcus kodakarensis (strain ATCC BAA-918 / JCM 12380 / KOD1)</name>
    <name type="common">Pyrococcus kodakaraensis (strain KOD1)</name>
    <dbReference type="NCBI Taxonomy" id="69014"/>
    <lineage>
        <taxon>Archaea</taxon>
        <taxon>Methanobacteriati</taxon>
        <taxon>Methanobacteriota</taxon>
        <taxon>Thermococci</taxon>
        <taxon>Thermococcales</taxon>
        <taxon>Thermococcaceae</taxon>
        <taxon>Thermococcus</taxon>
    </lineage>
</organism>
<proteinExistence type="predicted"/>
<dbReference type="Pfam" id="PF12704">
    <property type="entry name" value="MacB_PCD"/>
    <property type="match status" value="1"/>
</dbReference>
<dbReference type="InterPro" id="IPR025857">
    <property type="entry name" value="MacB_PCD"/>
</dbReference>
<evidence type="ECO:0000256" key="4">
    <source>
        <dbReference type="ARBA" id="ARBA00022989"/>
    </source>
</evidence>
<evidence type="ECO:0000256" key="5">
    <source>
        <dbReference type="ARBA" id="ARBA00023136"/>
    </source>
</evidence>
<feature type="transmembrane region" description="Helical" evidence="6">
    <location>
        <begin position="611"/>
        <end position="633"/>
    </location>
</feature>
<feature type="domain" description="MacB-like periplasmic core" evidence="8">
    <location>
        <begin position="390"/>
        <end position="497"/>
    </location>
</feature>
<gene>
    <name evidence="9" type="ordered locus">TK1858</name>
</gene>
<dbReference type="GO" id="GO:0005886">
    <property type="term" value="C:plasma membrane"/>
    <property type="evidence" value="ECO:0000318"/>
    <property type="project" value="GO_Central"/>
</dbReference>